<dbReference type="EMBL" id="JAQJAN010000005">
    <property type="protein sequence ID" value="KAJ5728283.1"/>
    <property type="molecule type" value="Genomic_DNA"/>
</dbReference>
<reference evidence="1" key="2">
    <citation type="submission" date="2023-01" db="EMBL/GenBank/DDBJ databases">
        <authorList>
            <person name="Petersen C."/>
        </authorList>
    </citation>
    <scope>NUCLEOTIDE SEQUENCE</scope>
    <source>
        <strain evidence="1">IBT 17514</strain>
    </source>
</reference>
<evidence type="ECO:0000313" key="1">
    <source>
        <dbReference type="EMBL" id="KAJ5728283.1"/>
    </source>
</evidence>
<organism evidence="1 2">
    <name type="scientific">Penicillium malachiteum</name>
    <dbReference type="NCBI Taxonomy" id="1324776"/>
    <lineage>
        <taxon>Eukaryota</taxon>
        <taxon>Fungi</taxon>
        <taxon>Dikarya</taxon>
        <taxon>Ascomycota</taxon>
        <taxon>Pezizomycotina</taxon>
        <taxon>Eurotiomycetes</taxon>
        <taxon>Eurotiomycetidae</taxon>
        <taxon>Eurotiales</taxon>
        <taxon>Aspergillaceae</taxon>
        <taxon>Penicillium</taxon>
    </lineage>
</organism>
<sequence>MADENHVWTEVVDNSVEGHTKTATLWFKKKKLWTHGRHDNTSQLHNELHQLDDRFATTMDNKDKTIEGHTRKIYVRPNGQIILNGLSTHPSMDDMATIVNAILAVREYIP</sequence>
<accession>A0AAD6HNX5</accession>
<proteinExistence type="predicted"/>
<dbReference type="AlphaFoldDB" id="A0AAD6HNX5"/>
<reference evidence="1" key="1">
    <citation type="journal article" date="2023" name="IMA Fungus">
        <title>Comparative genomic study of the Penicillium genus elucidates a diverse pangenome and 15 lateral gene transfer events.</title>
        <authorList>
            <person name="Petersen C."/>
            <person name="Sorensen T."/>
            <person name="Nielsen M.R."/>
            <person name="Sondergaard T.E."/>
            <person name="Sorensen J.L."/>
            <person name="Fitzpatrick D.A."/>
            <person name="Frisvad J.C."/>
            <person name="Nielsen K.L."/>
        </authorList>
    </citation>
    <scope>NUCLEOTIDE SEQUENCE</scope>
    <source>
        <strain evidence="1">IBT 17514</strain>
    </source>
</reference>
<name>A0AAD6HNX5_9EURO</name>
<dbReference type="Proteomes" id="UP001215712">
    <property type="component" value="Unassembled WGS sequence"/>
</dbReference>
<gene>
    <name evidence="1" type="ORF">N7493_004613</name>
</gene>
<comment type="caution">
    <text evidence="1">The sequence shown here is derived from an EMBL/GenBank/DDBJ whole genome shotgun (WGS) entry which is preliminary data.</text>
</comment>
<protein>
    <submittedName>
        <fullName evidence="1">Uncharacterized protein</fullName>
    </submittedName>
</protein>
<evidence type="ECO:0000313" key="2">
    <source>
        <dbReference type="Proteomes" id="UP001215712"/>
    </source>
</evidence>
<keyword evidence="2" id="KW-1185">Reference proteome</keyword>